<dbReference type="OrthoDB" id="9806939at2"/>
<comment type="caution">
    <text evidence="9">The sequence shown here is derived from an EMBL/GenBank/DDBJ whole genome shotgun (WGS) entry which is preliminary data.</text>
</comment>
<feature type="domain" description="CusB-like beta-barrel" evidence="7">
    <location>
        <begin position="208"/>
        <end position="281"/>
    </location>
</feature>
<dbReference type="InterPro" id="IPR058792">
    <property type="entry name" value="Beta-barrel_RND_2"/>
</dbReference>
<evidence type="ECO:0000256" key="2">
    <source>
        <dbReference type="ARBA" id="ARBA00009477"/>
    </source>
</evidence>
<dbReference type="InterPro" id="IPR058625">
    <property type="entry name" value="MdtA-like_BSH"/>
</dbReference>
<dbReference type="RefSeq" id="WP_048877236.1">
    <property type="nucleotide sequence ID" value="NZ_BANC01000007.1"/>
</dbReference>
<dbReference type="Pfam" id="PF25917">
    <property type="entry name" value="BSH_RND"/>
    <property type="match status" value="1"/>
</dbReference>
<feature type="region of interest" description="Disordered" evidence="4">
    <location>
        <begin position="359"/>
        <end position="381"/>
    </location>
</feature>
<evidence type="ECO:0000313" key="10">
    <source>
        <dbReference type="Proteomes" id="UP000032668"/>
    </source>
</evidence>
<protein>
    <submittedName>
        <fullName evidence="9">RND family efflux transporter MFP subunit</fullName>
    </submittedName>
</protein>
<dbReference type="STRING" id="1120923.SAMN02746095_01209"/>
<keyword evidence="5" id="KW-0812">Transmembrane</keyword>
<evidence type="ECO:0000256" key="1">
    <source>
        <dbReference type="ARBA" id="ARBA00004196"/>
    </source>
</evidence>
<dbReference type="FunFam" id="2.40.30.170:FF:000010">
    <property type="entry name" value="Efflux RND transporter periplasmic adaptor subunit"/>
    <property type="match status" value="1"/>
</dbReference>
<accession>A0A0D6PAR8</accession>
<evidence type="ECO:0000256" key="5">
    <source>
        <dbReference type="SAM" id="Phobius"/>
    </source>
</evidence>
<dbReference type="AlphaFoldDB" id="A0A0D6PAR8"/>
<dbReference type="GO" id="GO:1990281">
    <property type="term" value="C:efflux pump complex"/>
    <property type="evidence" value="ECO:0007669"/>
    <property type="project" value="TreeGrafter"/>
</dbReference>
<dbReference type="PANTHER" id="PTHR30469">
    <property type="entry name" value="MULTIDRUG RESISTANCE PROTEIN MDTA"/>
    <property type="match status" value="1"/>
</dbReference>
<dbReference type="InterPro" id="IPR006143">
    <property type="entry name" value="RND_pump_MFP"/>
</dbReference>
<keyword evidence="5" id="KW-1133">Transmembrane helix</keyword>
<feature type="transmembrane region" description="Helical" evidence="5">
    <location>
        <begin position="12"/>
        <end position="31"/>
    </location>
</feature>
<dbReference type="Gene3D" id="2.40.50.100">
    <property type="match status" value="1"/>
</dbReference>
<comment type="similarity">
    <text evidence="2">Belongs to the membrane fusion protein (MFP) (TC 8.A.1) family.</text>
</comment>
<comment type="subcellular location">
    <subcellularLocation>
        <location evidence="1">Cell envelope</location>
    </subcellularLocation>
</comment>
<evidence type="ECO:0000259" key="8">
    <source>
        <dbReference type="Pfam" id="PF25967"/>
    </source>
</evidence>
<evidence type="ECO:0000256" key="3">
    <source>
        <dbReference type="ARBA" id="ARBA00022448"/>
    </source>
</evidence>
<evidence type="ECO:0000259" key="7">
    <source>
        <dbReference type="Pfam" id="PF25954"/>
    </source>
</evidence>
<evidence type="ECO:0000256" key="4">
    <source>
        <dbReference type="SAM" id="MobiDB-lite"/>
    </source>
</evidence>
<name>A0A0D6PAR8_9PROT</name>
<dbReference type="Pfam" id="PF25954">
    <property type="entry name" value="Beta-barrel_RND_2"/>
    <property type="match status" value="1"/>
</dbReference>
<dbReference type="Pfam" id="PF25967">
    <property type="entry name" value="RND-MFP_C"/>
    <property type="match status" value="1"/>
</dbReference>
<evidence type="ECO:0000313" key="9">
    <source>
        <dbReference type="EMBL" id="GAN78747.1"/>
    </source>
</evidence>
<feature type="domain" description="Multidrug resistance protein MdtA-like C-terminal permuted SH3" evidence="8">
    <location>
        <begin position="287"/>
        <end position="352"/>
    </location>
</feature>
<dbReference type="PANTHER" id="PTHR30469:SF11">
    <property type="entry name" value="BLL4320 PROTEIN"/>
    <property type="match status" value="1"/>
</dbReference>
<dbReference type="NCBIfam" id="TIGR01730">
    <property type="entry name" value="RND_mfp"/>
    <property type="match status" value="1"/>
</dbReference>
<gene>
    <name evidence="9" type="ORF">Aam_007_034</name>
</gene>
<dbReference type="SUPFAM" id="SSF111369">
    <property type="entry name" value="HlyD-like secretion proteins"/>
    <property type="match status" value="1"/>
</dbReference>
<keyword evidence="10" id="KW-1185">Reference proteome</keyword>
<keyword evidence="5" id="KW-0472">Membrane</keyword>
<dbReference type="Proteomes" id="UP000032668">
    <property type="component" value="Unassembled WGS sequence"/>
</dbReference>
<dbReference type="Gene3D" id="1.10.287.470">
    <property type="entry name" value="Helix hairpin bin"/>
    <property type="match status" value="1"/>
</dbReference>
<dbReference type="GO" id="GO:0015562">
    <property type="term" value="F:efflux transmembrane transporter activity"/>
    <property type="evidence" value="ECO:0007669"/>
    <property type="project" value="TreeGrafter"/>
</dbReference>
<proteinExistence type="inferred from homology"/>
<evidence type="ECO:0000259" key="6">
    <source>
        <dbReference type="Pfam" id="PF25917"/>
    </source>
</evidence>
<sequence length="381" mass="40738">MSQSGKTAKRMVIMLIIVLVIFAGLFGWGMLRSFFIEKFLKSFANQVQTVATIKAQETPWQPLVKSVGSLTAINGASLSAEVAGIVDTINFQSGQDVEKGDVLLTLRPNNDPAVLAQLEAQARLDAITYTRDQKQFAVDAVSKAQLDTDRANLDAANAQVAAQKALMAEKVVRAPFSGRLGIRQVDLGEYLQPGTAIVTLEQLDPLFVDFYLPQQEVARLHVGQVVDVGVDADPGQIYKAKITAIGATVDSSTRSIAVRAILHNPSLQLRPGMFTTVSVETGAPQEAVTLPQTAISYNSYGDTVYLVMHGKDAEGHEALSAKQVFVTLGATRGDQVQVLTGVKPGEEVVTAGQVKLHNGSPVAVNNSIQPSNNPNPNPPNE</sequence>
<feature type="domain" description="Multidrug resistance protein MdtA-like barrel-sandwich hybrid" evidence="6">
    <location>
        <begin position="76"/>
        <end position="196"/>
    </location>
</feature>
<dbReference type="Gene3D" id="2.40.420.20">
    <property type="match status" value="1"/>
</dbReference>
<dbReference type="EMBL" id="BANC01000007">
    <property type="protein sequence ID" value="GAN78747.1"/>
    <property type="molecule type" value="Genomic_DNA"/>
</dbReference>
<dbReference type="InterPro" id="IPR058627">
    <property type="entry name" value="MdtA-like_C"/>
</dbReference>
<dbReference type="Gene3D" id="2.40.30.170">
    <property type="match status" value="1"/>
</dbReference>
<keyword evidence="3" id="KW-0813">Transport</keyword>
<organism evidence="9 10">
    <name type="scientific">Acidocella aminolytica 101 = DSM 11237</name>
    <dbReference type="NCBI Taxonomy" id="1120923"/>
    <lineage>
        <taxon>Bacteria</taxon>
        <taxon>Pseudomonadati</taxon>
        <taxon>Pseudomonadota</taxon>
        <taxon>Alphaproteobacteria</taxon>
        <taxon>Acetobacterales</taxon>
        <taxon>Acidocellaceae</taxon>
        <taxon>Acidocella</taxon>
    </lineage>
</organism>
<reference evidence="9 10" key="1">
    <citation type="submission" date="2012-11" db="EMBL/GenBank/DDBJ databases">
        <title>Whole genome sequence of Acidocella aminolytica 101 = DSM 11237.</title>
        <authorList>
            <person name="Azuma Y."/>
            <person name="Higashiura N."/>
            <person name="Hirakawa H."/>
            <person name="Matsushita K."/>
        </authorList>
    </citation>
    <scope>NUCLEOTIDE SEQUENCE [LARGE SCALE GENOMIC DNA]</scope>
    <source>
        <strain evidence="10">101 / DSM 11237</strain>
    </source>
</reference>